<keyword evidence="1" id="KW-1133">Transmembrane helix</keyword>
<proteinExistence type="predicted"/>
<dbReference type="EMBL" id="JBHUDP010000001">
    <property type="protein sequence ID" value="MFD1684769.1"/>
    <property type="molecule type" value="Genomic_DNA"/>
</dbReference>
<evidence type="ECO:0000256" key="1">
    <source>
        <dbReference type="SAM" id="Phobius"/>
    </source>
</evidence>
<reference evidence="2 3" key="1">
    <citation type="journal article" date="2019" name="Int. J. Syst. Evol. Microbiol.">
        <title>The Global Catalogue of Microorganisms (GCM) 10K type strain sequencing project: providing services to taxonomists for standard genome sequencing and annotation.</title>
        <authorList>
            <consortium name="The Broad Institute Genomics Platform"/>
            <consortium name="The Broad Institute Genome Sequencing Center for Infectious Disease"/>
            <person name="Wu L."/>
            <person name="Ma J."/>
        </authorList>
    </citation>
    <scope>NUCLEOTIDE SEQUENCE [LARGE SCALE GENOMIC DNA]</scope>
    <source>
        <strain evidence="2 3">CGMCC 1.10387</strain>
    </source>
</reference>
<dbReference type="Proteomes" id="UP001597092">
    <property type="component" value="Unassembled WGS sequence"/>
</dbReference>
<keyword evidence="1" id="KW-0472">Membrane</keyword>
<comment type="caution">
    <text evidence="2">The sequence shown here is derived from an EMBL/GenBank/DDBJ whole genome shotgun (WGS) entry which is preliminary data.</text>
</comment>
<name>A0ABD6DRI4_9EURY</name>
<protein>
    <submittedName>
        <fullName evidence="2">DUF4260 domain-containing protein</fullName>
    </submittedName>
</protein>
<evidence type="ECO:0000313" key="2">
    <source>
        <dbReference type="EMBL" id="MFD1684769.1"/>
    </source>
</evidence>
<feature type="transmembrane region" description="Helical" evidence="1">
    <location>
        <begin position="63"/>
        <end position="88"/>
    </location>
</feature>
<keyword evidence="1" id="KW-0812">Transmembrane</keyword>
<dbReference type="RefSeq" id="WP_256307755.1">
    <property type="nucleotide sequence ID" value="NZ_JANHAW010000002.1"/>
</dbReference>
<organism evidence="2 3">
    <name type="scientific">Halobellus litoreus</name>
    <dbReference type="NCBI Taxonomy" id="755310"/>
    <lineage>
        <taxon>Archaea</taxon>
        <taxon>Methanobacteriati</taxon>
        <taxon>Methanobacteriota</taxon>
        <taxon>Stenosarchaea group</taxon>
        <taxon>Halobacteria</taxon>
        <taxon>Halobacteriales</taxon>
        <taxon>Haloferacaceae</taxon>
        <taxon>Halobellus</taxon>
    </lineage>
</organism>
<gene>
    <name evidence="2" type="ORF">ACFSAS_03985</name>
</gene>
<dbReference type="InterPro" id="IPR025356">
    <property type="entry name" value="DUF4260"/>
</dbReference>
<accession>A0ABD6DRI4</accession>
<feature type="transmembrane region" description="Helical" evidence="1">
    <location>
        <begin position="12"/>
        <end position="37"/>
    </location>
</feature>
<dbReference type="Pfam" id="PF14079">
    <property type="entry name" value="DUF4260"/>
    <property type="match status" value="1"/>
</dbReference>
<keyword evidence="3" id="KW-1185">Reference proteome</keyword>
<dbReference type="AlphaFoldDB" id="A0ABD6DRI4"/>
<sequence length="126" mass="13017">MHPHSFLRLEGLTVLCAALVGYVALGGPIWLLALLALAPDVAMLGYLAGPRIGSLSYNVAHTYALPLSLGAVGLWLGVDVAVLVALVWAGHIGADRLVGYGLKFDSGFSDTHLSPQSAVDPVTAGK</sequence>
<evidence type="ECO:0000313" key="3">
    <source>
        <dbReference type="Proteomes" id="UP001597092"/>
    </source>
</evidence>